<proteinExistence type="inferred from homology"/>
<evidence type="ECO:0000313" key="9">
    <source>
        <dbReference type="EMBL" id="QDT11622.1"/>
    </source>
</evidence>
<feature type="binding site" evidence="8">
    <location>
        <begin position="147"/>
        <end position="150"/>
    </location>
    <ligand>
        <name>ATP</name>
        <dbReference type="ChEBI" id="CHEBI:30616"/>
    </ligand>
</feature>
<evidence type="ECO:0000256" key="3">
    <source>
        <dbReference type="ARBA" id="ARBA00022598"/>
    </source>
</evidence>
<dbReference type="NCBIfam" id="TIGR00018">
    <property type="entry name" value="panC"/>
    <property type="match status" value="1"/>
</dbReference>
<dbReference type="AlphaFoldDB" id="A0A517NWW4"/>
<name>A0A517NWW4_9BACT</name>
<dbReference type="RefSeq" id="WP_145419424.1">
    <property type="nucleotide sequence ID" value="NZ_CP036526.1"/>
</dbReference>
<feature type="binding site" evidence="8">
    <location>
        <position position="61"/>
    </location>
    <ligand>
        <name>beta-alanine</name>
        <dbReference type="ChEBI" id="CHEBI:57966"/>
    </ligand>
</feature>
<dbReference type="Gene3D" id="3.30.1300.10">
    <property type="entry name" value="Pantoate-beta-alanine ligase, C-terminal domain"/>
    <property type="match status" value="1"/>
</dbReference>
<keyword evidence="6 8" id="KW-0067">ATP-binding</keyword>
<comment type="miscellaneous">
    <text evidence="8">The reaction proceeds by a bi uni uni bi ping pong mechanism.</text>
</comment>
<gene>
    <name evidence="8 9" type="primary">panC</name>
    <name evidence="9" type="ORF">K239x_36220</name>
</gene>
<comment type="pathway">
    <text evidence="1 8">Cofactor biosynthesis; (R)-pantothenate biosynthesis; (R)-pantothenate from (R)-pantoate and beta-alanine: step 1/1.</text>
</comment>
<dbReference type="InterPro" id="IPR042176">
    <property type="entry name" value="Pantoate_ligase_C"/>
</dbReference>
<dbReference type="UniPathway" id="UPA00028">
    <property type="reaction ID" value="UER00005"/>
</dbReference>
<dbReference type="EC" id="6.3.2.1" evidence="8"/>
<evidence type="ECO:0000256" key="8">
    <source>
        <dbReference type="HAMAP-Rule" id="MF_00158"/>
    </source>
</evidence>
<keyword evidence="4 8" id="KW-0566">Pantothenate biosynthesis</keyword>
<dbReference type="HAMAP" id="MF_00158">
    <property type="entry name" value="PanC"/>
    <property type="match status" value="1"/>
</dbReference>
<keyword evidence="3 8" id="KW-0436">Ligase</keyword>
<dbReference type="Pfam" id="PF02569">
    <property type="entry name" value="Pantoate_ligase"/>
    <property type="match status" value="1"/>
</dbReference>
<keyword evidence="10" id="KW-1185">Reference proteome</keyword>
<feature type="binding site" evidence="8">
    <location>
        <begin position="184"/>
        <end position="187"/>
    </location>
    <ligand>
        <name>ATP</name>
        <dbReference type="ChEBI" id="CHEBI:30616"/>
    </ligand>
</feature>
<feature type="binding site" evidence="8">
    <location>
        <position position="176"/>
    </location>
    <ligand>
        <name>ATP</name>
        <dbReference type="ChEBI" id="CHEBI:30616"/>
    </ligand>
</feature>
<dbReference type="PANTHER" id="PTHR21299:SF1">
    <property type="entry name" value="PANTOATE--BETA-ALANINE LIGASE"/>
    <property type="match status" value="1"/>
</dbReference>
<sequence length="291" mass="32310">MQTITDPDVARDWVFQQRAAGKTVGLVPTMGALHDGHLSLVQTSRKQCDATIATIFINPTQFAPTEDLDKYPRTLKEDCERLAGESVDAVFVPETKAMYTDHFSTYVDPPQVAHSLEGVCRPEHFRGVATIVLKLFQIAPATHAFFGQKDYQQLQVIRAMVRDLNVGIQIVAGETIREPDGLAMSSRNRYLSVDDRRRALLISRSLQLATDLYHTGEKRAAVLQDAMQQHLLGRPADRSEATPLSVDKIDYAVVVDAETLQEIDTINQTAVALIATMVGNTRLIDNRLIVV</sequence>
<dbReference type="Gene3D" id="3.40.50.620">
    <property type="entry name" value="HUPs"/>
    <property type="match status" value="1"/>
</dbReference>
<reference evidence="9 10" key="1">
    <citation type="submission" date="2019-02" db="EMBL/GenBank/DDBJ databases">
        <title>Deep-cultivation of Planctomycetes and their phenomic and genomic characterization uncovers novel biology.</title>
        <authorList>
            <person name="Wiegand S."/>
            <person name="Jogler M."/>
            <person name="Boedeker C."/>
            <person name="Pinto D."/>
            <person name="Vollmers J."/>
            <person name="Rivas-Marin E."/>
            <person name="Kohn T."/>
            <person name="Peeters S.H."/>
            <person name="Heuer A."/>
            <person name="Rast P."/>
            <person name="Oberbeckmann S."/>
            <person name="Bunk B."/>
            <person name="Jeske O."/>
            <person name="Meyerdierks A."/>
            <person name="Storesund J.E."/>
            <person name="Kallscheuer N."/>
            <person name="Luecker S."/>
            <person name="Lage O.M."/>
            <person name="Pohl T."/>
            <person name="Merkel B.J."/>
            <person name="Hornburger P."/>
            <person name="Mueller R.-W."/>
            <person name="Bruemmer F."/>
            <person name="Labrenz M."/>
            <person name="Spormann A.M."/>
            <person name="Op den Camp H."/>
            <person name="Overmann J."/>
            <person name="Amann R."/>
            <person name="Jetten M.S.M."/>
            <person name="Mascher T."/>
            <person name="Medema M.H."/>
            <person name="Devos D.P."/>
            <person name="Kaster A.-K."/>
            <person name="Ovreas L."/>
            <person name="Rohde M."/>
            <person name="Galperin M.Y."/>
            <person name="Jogler C."/>
        </authorList>
    </citation>
    <scope>NUCLEOTIDE SEQUENCE [LARGE SCALE GENOMIC DNA]</scope>
    <source>
        <strain evidence="9 10">K23_9</strain>
    </source>
</reference>
<dbReference type="InterPro" id="IPR003721">
    <property type="entry name" value="Pantoate_ligase"/>
</dbReference>
<dbReference type="PANTHER" id="PTHR21299">
    <property type="entry name" value="CYTIDYLATE KINASE/PANTOATE-BETA-ALANINE LIGASE"/>
    <property type="match status" value="1"/>
</dbReference>
<keyword evidence="8" id="KW-0963">Cytoplasm</keyword>
<evidence type="ECO:0000256" key="5">
    <source>
        <dbReference type="ARBA" id="ARBA00022741"/>
    </source>
</evidence>
<evidence type="ECO:0000256" key="1">
    <source>
        <dbReference type="ARBA" id="ARBA00004990"/>
    </source>
</evidence>
<protein>
    <recommendedName>
        <fullName evidence="8">Pantothenate synthetase</fullName>
        <shortName evidence="8">PS</shortName>
        <ecNumber evidence="8">6.3.2.1</ecNumber>
    </recommendedName>
    <alternativeName>
        <fullName evidence="8">Pantoate--beta-alanine ligase</fullName>
    </alternativeName>
    <alternativeName>
        <fullName evidence="8">Pantoate-activating enzyme</fullName>
    </alternativeName>
</protein>
<evidence type="ECO:0000256" key="6">
    <source>
        <dbReference type="ARBA" id="ARBA00022840"/>
    </source>
</evidence>
<feature type="binding site" evidence="8">
    <location>
        <begin position="30"/>
        <end position="37"/>
    </location>
    <ligand>
        <name>ATP</name>
        <dbReference type="ChEBI" id="CHEBI:30616"/>
    </ligand>
</feature>
<evidence type="ECO:0000256" key="2">
    <source>
        <dbReference type="ARBA" id="ARBA00009256"/>
    </source>
</evidence>
<dbReference type="Proteomes" id="UP000319817">
    <property type="component" value="Chromosome"/>
</dbReference>
<comment type="subunit">
    <text evidence="8">Homodimer.</text>
</comment>
<dbReference type="GO" id="GO:0005829">
    <property type="term" value="C:cytosol"/>
    <property type="evidence" value="ECO:0007669"/>
    <property type="project" value="TreeGrafter"/>
</dbReference>
<dbReference type="EMBL" id="CP036526">
    <property type="protein sequence ID" value="QDT11622.1"/>
    <property type="molecule type" value="Genomic_DNA"/>
</dbReference>
<feature type="active site" description="Proton donor" evidence="8">
    <location>
        <position position="37"/>
    </location>
</feature>
<comment type="catalytic activity">
    <reaction evidence="7 8">
        <text>(R)-pantoate + beta-alanine + ATP = (R)-pantothenate + AMP + diphosphate + H(+)</text>
        <dbReference type="Rhea" id="RHEA:10912"/>
        <dbReference type="ChEBI" id="CHEBI:15378"/>
        <dbReference type="ChEBI" id="CHEBI:15980"/>
        <dbReference type="ChEBI" id="CHEBI:29032"/>
        <dbReference type="ChEBI" id="CHEBI:30616"/>
        <dbReference type="ChEBI" id="CHEBI:33019"/>
        <dbReference type="ChEBI" id="CHEBI:57966"/>
        <dbReference type="ChEBI" id="CHEBI:456215"/>
        <dbReference type="EC" id="6.3.2.1"/>
    </reaction>
</comment>
<comment type="similarity">
    <text evidence="2 8">Belongs to the pantothenate synthetase family.</text>
</comment>
<dbReference type="SUPFAM" id="SSF52374">
    <property type="entry name" value="Nucleotidylyl transferase"/>
    <property type="match status" value="1"/>
</dbReference>
<feature type="binding site" evidence="8">
    <location>
        <position position="153"/>
    </location>
    <ligand>
        <name>(R)-pantoate</name>
        <dbReference type="ChEBI" id="CHEBI:15980"/>
    </ligand>
</feature>
<accession>A0A517NWW4</accession>
<evidence type="ECO:0000256" key="4">
    <source>
        <dbReference type="ARBA" id="ARBA00022655"/>
    </source>
</evidence>
<dbReference type="GO" id="GO:0005524">
    <property type="term" value="F:ATP binding"/>
    <property type="evidence" value="ECO:0007669"/>
    <property type="project" value="UniProtKB-KW"/>
</dbReference>
<keyword evidence="5 8" id="KW-0547">Nucleotide-binding</keyword>
<dbReference type="GO" id="GO:0004592">
    <property type="term" value="F:pantoate-beta-alanine ligase activity"/>
    <property type="evidence" value="ECO:0007669"/>
    <property type="project" value="UniProtKB-UniRule"/>
</dbReference>
<dbReference type="GO" id="GO:0015940">
    <property type="term" value="P:pantothenate biosynthetic process"/>
    <property type="evidence" value="ECO:0007669"/>
    <property type="project" value="UniProtKB-UniRule"/>
</dbReference>
<comment type="subcellular location">
    <subcellularLocation>
        <location evidence="8">Cytoplasm</location>
    </subcellularLocation>
</comment>
<evidence type="ECO:0000256" key="7">
    <source>
        <dbReference type="ARBA" id="ARBA00048258"/>
    </source>
</evidence>
<comment type="function">
    <text evidence="8">Catalyzes the condensation of pantoate with beta-alanine in an ATP-dependent reaction via a pantoyl-adenylate intermediate.</text>
</comment>
<dbReference type="InterPro" id="IPR014729">
    <property type="entry name" value="Rossmann-like_a/b/a_fold"/>
</dbReference>
<organism evidence="9 10">
    <name type="scientific">Stieleria marina</name>
    <dbReference type="NCBI Taxonomy" id="1930275"/>
    <lineage>
        <taxon>Bacteria</taxon>
        <taxon>Pseudomonadati</taxon>
        <taxon>Planctomycetota</taxon>
        <taxon>Planctomycetia</taxon>
        <taxon>Pirellulales</taxon>
        <taxon>Pirellulaceae</taxon>
        <taxon>Stieleria</taxon>
    </lineage>
</organism>
<dbReference type="OrthoDB" id="9773087at2"/>
<feature type="binding site" evidence="8">
    <location>
        <position position="61"/>
    </location>
    <ligand>
        <name>(R)-pantoate</name>
        <dbReference type="ChEBI" id="CHEBI:15980"/>
    </ligand>
</feature>
<evidence type="ECO:0000313" key="10">
    <source>
        <dbReference type="Proteomes" id="UP000319817"/>
    </source>
</evidence>
<dbReference type="CDD" id="cd00560">
    <property type="entry name" value="PanC"/>
    <property type="match status" value="1"/>
</dbReference>